<evidence type="ECO:0000313" key="11">
    <source>
        <dbReference type="Proteomes" id="UP000648187"/>
    </source>
</evidence>
<dbReference type="PANTHER" id="PTHR11559">
    <property type="entry name" value="CARBOXYLESTERASE"/>
    <property type="match status" value="1"/>
</dbReference>
<dbReference type="Pfam" id="PF10545">
    <property type="entry name" value="MADF_DNA_bdg"/>
    <property type="match status" value="1"/>
</dbReference>
<evidence type="ECO:0000256" key="7">
    <source>
        <dbReference type="SAM" id="MobiDB-lite"/>
    </source>
</evidence>
<dbReference type="PROSITE" id="PS00122">
    <property type="entry name" value="CARBOXYLESTERASE_B_1"/>
    <property type="match status" value="6"/>
</dbReference>
<dbReference type="PROSITE" id="PS51031">
    <property type="entry name" value="BESS"/>
    <property type="match status" value="1"/>
</dbReference>
<sequence>MDGACARAQPLAQFPLPATRRLPMRPSRTTVTHRLSTAWLLNFNYRLGVHGFLCLGTEDAPGNAGMKDQVALLRWVQKNFASFGGNTDDVTIIGYSAGSASVDLLMLSKSAEGLFQRVRLPKHLLDNFTNVDDIYALGEFFKTAPLELLMPDLFLDRTDSTFVFSPCVERNMGEETFLTESPLIILKNGKSLDEYTFYSGQNFHCDETGVLVASKSRCKTSNLYFTRVCADEWREVKTAQGIVRGRKHPTEDIYTFYNIPYATVPVGVDKFNTEIPSPNFRGGTPIHVIAYKIQITGTLRRRSVVPSRTIPRSARTVTRSRLLGRPRTDLPSAEKPDRTAKKRAWEEIAKILYDNWDSEIETKQRELVDELQKKWKHLRDYYVKEKKQDNTRSGSAAPKKRKNSYIELLRFLDVVKESRVSSGNISAPAGDNDQNENSCDEISTNTNTQPRNANAQETVTENFIPPQTEEVSGTSQMKKKPKMTVFQQSLITAMNKKQQSPKAAEEDADTKFLLSLLPQIKSLNERQNCEFRMEVMNLIYKLKYRNSFNMSHNQTYSYNHPGYSTYEQSPTTYSIPTGDVSPPVYQGYTTNSNSAISYSTIQSPESIETQYANAAMQWRTCVLLLCVTAVLADDEWREVKTAQGIVRGRKHPTEDIYTFYNIPYATAPVGVDKFKAPLHPPVWLQPYDAIDKQVVCPQPTFPISDLQPSTLVQQENCLIANVFVPNTNKKNLSVVVYVHGGAFIMGWGEMFKATQLMNKKDIIIVNFNYRLGVHGFLCLGTEDAPGNTGMKDQVALLRWVQKNIASFGGNPDDVTIIGYSAGSASVDLLMLSKSAEGLFHRVIPESGGNLAAFSIQRDPVEIAKTFAKQLNFTNVDDIYALGEFYKTAPLELLMSDPFFDRTDSTFMFSPCVERNMGEETFLTESPLTILKNGNYKKLPVLYGFAEMEGLLRIDFFPFWKEKMNVKFSDFLPADLTFKSEEEREEVAHKIKRFYFGDKPVSEDNILEYVNFFSDVIFTYPMLWATKLHVEAGNNQVYLYEYSFVDEDVPIVPHTNIRGANHCAQSMAIMDGKNITHIDESSATPEFQKMKKTMREIWYNFIKTGKPVPEGSSLPAWPAAGADRSPHMSLGEKIELRGVLLEERTRFWDDIYQRYYREPVAPPKPPPKPHSELGDAPLPPPVWLEPYDAIDKSVVCPQALAYPELLPKNSMTKENCLIANVYVPNTQKKNLSVAVYVHGGAFIVGYGDALKYTHLMDTKDMIVVTFNYRVGVHGFLCLGTEDAPGNAGMKDQVALLRWVQKNIASFGGNPDDVTILGYSAGSASVDLLMLSKSAEGLFHRVVPESGGSLAAFSIQRDPLEIAKTYAKQLHFSDVDDIHSLGHFYKTTSLEVLLSDSFFLRTDSTFMFSPCVERDIGEETFLTESPLTILKEGKYKKLPVLYGFANMEGLFRIDLFNVWKQKMNTRFSDFLPPDLQFKSDVEKEEVANEIKKFYFGDKPVSEENVLGYVNYFSDVIFTFPMLWATKLHVEAGNNQIYLYDYSFVDEDVPLVPHTTVQGANHCAQSMAIADGKNFTHSDESLATPEYQKMKKIMREIWHNFIKTGKPVPEGSSLPAWPAAGADRSPHMSLGQKIELRGVLLEERTRFWEDIYQRYYREPMLYFVLLILCVVTCSSENEDDWKLVHTVQGPVRGRKDPDGMYVFYGVPYATAPTGEDKFKAPLPPPKWEKPLIAIDKGVVCPQAKFGAQASNLNTQEDCLIANIYVPDTEDKNLSVMVHIHGGALRYGYGNSYKAKNLMRSKKLVVVNFNYRLGIHGFICLGTEGAPGNAGLKDMIAALRWVKNNIADFGGNPNDITIAGYSAGATAADLLILSKSSRGLFQKVIIESGSNLAEFAVQLNPHENAKIQAKALNFTGDPNDILLLEKFYRSASYDTLTMDAFKPRKDSTYLFTACVERDIGTNEVFLHDSPINILQKGDFIKVPMLYGFANMEGLLRIPNFDIWSNDMNKMFSDFLPGDLAFGASHCAQTLAVLDGVSESNSDESNASLELRNMKKIIRELWHNFITNGEPVLKNSSLPAWPAVSASGTSYMSLGRKVVLREGLLSDRVDFWSGIYDKFYRQPVPPPVYTFKTVAMKAKLCVLLLYLAAVLASDEWLEVKTAQGLVRGRKHAAGGTYVFYNVPYATAPRGKDKFKAPLPPAVRSDPYDAVNENIVCPQFHLEGEIMPKYLVRHEDCLVATIYVPITEKKDLSVLVYVHGGGFVIGYGDMMRALNLMENNDMIVITFNYRLGIHGFLCLGTEDVPGNAGIKDQVALLRWVQENIANFGGNPNDVTLAGGSAGSAAVDLIMLSKSAEGLFHRVIPESGGNLAAFAVQRDPVEIARSHAKKFNFTKADDIYALEHFYKTAPMDLLTADPFFDRTDSTFVFSPCVERDIKGAFLTESPLSILKKGNYKKVPLLYGFANKEGLMRIDFFDYWKNKMNENFASFLPADLQFDSDEERDEVINKIKHFYFDDKPVGEDNILGYVDFFSDVLFTYPMLRAVKLHAEAGHDQIYLYEFSYVDENTPVVPHTEVKGANHCAQTTAVMDGNILDKSELKMSDRYKKVKKMVRELWRNFIKTGKPVPEGSSLPEWPAAGADRSPHMSINDDLELRGVLLEERTRFWDEIYEKHYRDAIPPPTPPPKSRIKNEYVTLSSRHSRISNQFKTVAMKSSVCVFLFYLAAVMAAEEWREVKIAQGTVRGRKHPDKDLFVFYSVPYATTPVGLDKFKAPLPPPQWSEPYDAINENVACPQNELLSALANFTFNIKEDCLIANVYVPETDKKNLSVVVYVHGGGFILGFGNMMKPLHLLEKKDIILVTFNYRLGVHGFLCLGTEGAPGNAAMKDQVALLKWVHNNIASFGGNPDDVTLIGSSAGSASVDLLMISKAAEGLFHRVVPESGGNLAAFTIQSNPLENAKLFARQLNFTHLDDICALEEFYTTIPLELLISDAFFDRTDSTFLFSPCVERDTEGAFLTEAPLSIIKKQNYKKLPLLYGFSNMEGLFRIDFFDSWKNKMNVNFSEFLTPDLKFESESERKKVADEIKKFYFGEKPVGNDGTIAYVDYFSDVLFTHPMLWAAKYYAEGGNNQVYLYEYSFVDEDTPLVPHTGVRGANHCAQTMAVMDSGDETKLSQKYQDMKKTMREIWYNFIKTGKPVPEGSSLPAWPAAGPDRSPYMKLNEKLELGGILLDERTRFWDNIYEKHYREPEAPPAPPKCQEKS</sequence>
<dbReference type="InterPro" id="IPR029058">
    <property type="entry name" value="AB_hydrolase_fold"/>
</dbReference>
<dbReference type="InterPro" id="IPR002018">
    <property type="entry name" value="CarbesteraseB"/>
</dbReference>
<dbReference type="GO" id="GO:0005634">
    <property type="term" value="C:nucleus"/>
    <property type="evidence" value="ECO:0007669"/>
    <property type="project" value="UniProtKB-SubCell"/>
</dbReference>
<dbReference type="PROSITE" id="PS51029">
    <property type="entry name" value="MADF"/>
    <property type="match status" value="1"/>
</dbReference>
<evidence type="ECO:0000256" key="5">
    <source>
        <dbReference type="ARBA" id="ARBA00023180"/>
    </source>
</evidence>
<comment type="caution">
    <text evidence="10">The sequence shown here is derived from an EMBL/GenBank/DDBJ whole genome shotgun (WGS) entry which is preliminary data.</text>
</comment>
<feature type="domain" description="BESS" evidence="9">
    <location>
        <begin position="506"/>
        <end position="545"/>
    </location>
</feature>
<dbReference type="Pfam" id="PF00135">
    <property type="entry name" value="COesterase"/>
    <property type="match status" value="6"/>
</dbReference>
<evidence type="ECO:0000256" key="3">
    <source>
        <dbReference type="ARBA" id="ARBA00022801"/>
    </source>
</evidence>
<keyword evidence="11" id="KW-1185">Reference proteome</keyword>
<evidence type="ECO:0000256" key="2">
    <source>
        <dbReference type="ARBA" id="ARBA00022487"/>
    </source>
</evidence>
<reference evidence="10" key="1">
    <citation type="submission" date="2020-08" db="EMBL/GenBank/DDBJ databases">
        <title>Spodoptera exigua strain:BAW_Kor-Di-RS1 Genome sequencing and assembly.</title>
        <authorList>
            <person name="Kim J."/>
            <person name="Nam H.Y."/>
            <person name="Kwon M."/>
            <person name="Choi J.H."/>
            <person name="Cho S.R."/>
            <person name="Kim G.-H."/>
        </authorList>
    </citation>
    <scope>NUCLEOTIDE SEQUENCE</scope>
    <source>
        <strain evidence="10">BAW_Kor-Di-RS1</strain>
        <tissue evidence="10">Whole-body</tissue>
    </source>
</reference>
<gene>
    <name evidence="10" type="ORF">HW555_011508</name>
</gene>
<organism evidence="10 11">
    <name type="scientific">Spodoptera exigua</name>
    <name type="common">Beet armyworm</name>
    <name type="synonym">Noctua fulgens</name>
    <dbReference type="NCBI Taxonomy" id="7107"/>
    <lineage>
        <taxon>Eukaryota</taxon>
        <taxon>Metazoa</taxon>
        <taxon>Ecdysozoa</taxon>
        <taxon>Arthropoda</taxon>
        <taxon>Hexapoda</taxon>
        <taxon>Insecta</taxon>
        <taxon>Pterygota</taxon>
        <taxon>Neoptera</taxon>
        <taxon>Endopterygota</taxon>
        <taxon>Lepidoptera</taxon>
        <taxon>Glossata</taxon>
        <taxon>Ditrysia</taxon>
        <taxon>Noctuoidea</taxon>
        <taxon>Noctuidae</taxon>
        <taxon>Amphipyrinae</taxon>
        <taxon>Spodoptera</taxon>
    </lineage>
</organism>
<keyword evidence="2" id="KW-0719">Serine esterase</keyword>
<dbReference type="InterPro" id="IPR050309">
    <property type="entry name" value="Type-B_Carboxylest/Lipase"/>
</dbReference>
<accession>A0A835G8S8</accession>
<evidence type="ECO:0000256" key="6">
    <source>
        <dbReference type="PROSITE-ProRule" id="PRU00371"/>
    </source>
</evidence>
<dbReference type="InterPro" id="IPR004210">
    <property type="entry name" value="BESS_motif"/>
</dbReference>
<keyword evidence="4" id="KW-1015">Disulfide bond</keyword>
<evidence type="ECO:0008006" key="12">
    <source>
        <dbReference type="Google" id="ProtNLM"/>
    </source>
</evidence>
<feature type="compositionally biased region" description="Polar residues" evidence="7">
    <location>
        <begin position="435"/>
        <end position="456"/>
    </location>
</feature>
<protein>
    <recommendedName>
        <fullName evidence="12">Carboxylesterase</fullName>
    </recommendedName>
</protein>
<dbReference type="Pfam" id="PF02944">
    <property type="entry name" value="BESS"/>
    <property type="match status" value="1"/>
</dbReference>
<keyword evidence="5" id="KW-0325">Glycoprotein</keyword>
<keyword evidence="3" id="KW-0378">Hydrolase</keyword>
<dbReference type="Gene3D" id="3.40.50.1820">
    <property type="entry name" value="alpha/beta hydrolase"/>
    <property type="match status" value="7"/>
</dbReference>
<feature type="domain" description="MADF" evidence="8">
    <location>
        <begin position="312"/>
        <end position="417"/>
    </location>
</feature>
<evidence type="ECO:0000313" key="10">
    <source>
        <dbReference type="EMBL" id="KAF9408989.1"/>
    </source>
</evidence>
<evidence type="ECO:0000259" key="9">
    <source>
        <dbReference type="PROSITE" id="PS51031"/>
    </source>
</evidence>
<dbReference type="GO" id="GO:0003677">
    <property type="term" value="F:DNA binding"/>
    <property type="evidence" value="ECO:0007669"/>
    <property type="project" value="InterPro"/>
</dbReference>
<comment type="similarity">
    <text evidence="1">Belongs to the type-B carboxylesterase/lipase family.</text>
</comment>
<evidence type="ECO:0000259" key="8">
    <source>
        <dbReference type="PROSITE" id="PS51029"/>
    </source>
</evidence>
<dbReference type="InterPro" id="IPR019826">
    <property type="entry name" value="Carboxylesterase_B_AS"/>
</dbReference>
<evidence type="ECO:0000256" key="4">
    <source>
        <dbReference type="ARBA" id="ARBA00023157"/>
    </source>
</evidence>
<dbReference type="SUPFAM" id="SSF53474">
    <property type="entry name" value="alpha/beta-Hydrolases"/>
    <property type="match status" value="6"/>
</dbReference>
<dbReference type="Proteomes" id="UP000648187">
    <property type="component" value="Unassembled WGS sequence"/>
</dbReference>
<evidence type="ECO:0000256" key="1">
    <source>
        <dbReference type="ARBA" id="ARBA00005964"/>
    </source>
</evidence>
<dbReference type="InterPro" id="IPR006578">
    <property type="entry name" value="MADF-dom"/>
</dbReference>
<name>A0A835G8S8_SPOEX</name>
<proteinExistence type="inferred from homology"/>
<feature type="compositionally biased region" description="Basic and acidic residues" evidence="7">
    <location>
        <begin position="326"/>
        <end position="341"/>
    </location>
</feature>
<feature type="region of interest" description="Disordered" evidence="7">
    <location>
        <begin position="422"/>
        <end position="456"/>
    </location>
</feature>
<dbReference type="EMBL" id="JACKWZ010000348">
    <property type="protein sequence ID" value="KAF9408989.1"/>
    <property type="molecule type" value="Genomic_DNA"/>
</dbReference>
<dbReference type="GO" id="GO:0052689">
    <property type="term" value="F:carboxylic ester hydrolase activity"/>
    <property type="evidence" value="ECO:0007669"/>
    <property type="project" value="UniProtKB-KW"/>
</dbReference>
<keyword evidence="6" id="KW-0539">Nucleus</keyword>
<comment type="subcellular location">
    <subcellularLocation>
        <location evidence="6">Nucleus</location>
    </subcellularLocation>
</comment>
<feature type="region of interest" description="Disordered" evidence="7">
    <location>
        <begin position="315"/>
        <end position="341"/>
    </location>
</feature>